<dbReference type="AlphaFoldDB" id="A0A0N4ZQ47"/>
<keyword evidence="1" id="KW-1133">Transmembrane helix</keyword>
<name>A0A0N4ZQ47_PARTI</name>
<organism evidence="2 3">
    <name type="scientific">Parastrongyloides trichosuri</name>
    <name type="common">Possum-specific nematode worm</name>
    <dbReference type="NCBI Taxonomy" id="131310"/>
    <lineage>
        <taxon>Eukaryota</taxon>
        <taxon>Metazoa</taxon>
        <taxon>Ecdysozoa</taxon>
        <taxon>Nematoda</taxon>
        <taxon>Chromadorea</taxon>
        <taxon>Rhabditida</taxon>
        <taxon>Tylenchina</taxon>
        <taxon>Panagrolaimomorpha</taxon>
        <taxon>Strongyloidoidea</taxon>
        <taxon>Strongyloididae</taxon>
        <taxon>Parastrongyloides</taxon>
    </lineage>
</organism>
<evidence type="ECO:0000313" key="3">
    <source>
        <dbReference type="WBParaSite" id="PTRK_0001065100.1"/>
    </source>
</evidence>
<evidence type="ECO:0000313" key="2">
    <source>
        <dbReference type="Proteomes" id="UP000038045"/>
    </source>
</evidence>
<proteinExistence type="predicted"/>
<feature type="transmembrane region" description="Helical" evidence="1">
    <location>
        <begin position="28"/>
        <end position="53"/>
    </location>
</feature>
<reference evidence="3" key="1">
    <citation type="submission" date="2017-02" db="UniProtKB">
        <authorList>
            <consortium name="WormBaseParasite"/>
        </authorList>
    </citation>
    <scope>IDENTIFICATION</scope>
</reference>
<keyword evidence="1" id="KW-0472">Membrane</keyword>
<dbReference type="STRING" id="131310.A0A0N4ZQ47"/>
<feature type="transmembrane region" description="Helical" evidence="1">
    <location>
        <begin position="59"/>
        <end position="84"/>
    </location>
</feature>
<keyword evidence="2" id="KW-1185">Reference proteome</keyword>
<dbReference type="Gene3D" id="1.20.1070.10">
    <property type="entry name" value="Rhodopsin 7-helix transmembrane proteins"/>
    <property type="match status" value="1"/>
</dbReference>
<dbReference type="WBParaSite" id="PTRK_0001065100.1">
    <property type="protein sequence ID" value="PTRK_0001065100.1"/>
    <property type="gene ID" value="PTRK_0001065100"/>
</dbReference>
<protein>
    <submittedName>
        <fullName evidence="3">G_PROTEIN_RECEP_F1_2 domain-containing protein</fullName>
    </submittedName>
</protein>
<accession>A0A0N4ZQ47</accession>
<evidence type="ECO:0000256" key="1">
    <source>
        <dbReference type="SAM" id="Phobius"/>
    </source>
</evidence>
<sequence length="145" mass="16669">MIASTLNPKRIKDSKKGNKKYHKVARMLFLLLLIYLIFWFLPFLAFKIIEVLIPKIPKYILISSTALIILSNAVISLMEFAIYLRYHKEIRKTLHRDVVCFSWLDENNGTAALVLRTGLGLLGATIRPDKEMLVDYGFPDSSKII</sequence>
<keyword evidence="1" id="KW-0812">Transmembrane</keyword>
<dbReference type="SUPFAM" id="SSF81321">
    <property type="entry name" value="Family A G protein-coupled receptor-like"/>
    <property type="match status" value="1"/>
</dbReference>
<dbReference type="Proteomes" id="UP000038045">
    <property type="component" value="Unplaced"/>
</dbReference>